<sequence>MTITALLPLFLNYLKVEKRYSSHTFLSYENDLNGFIIFCKQDYETDLLKNILHLHIRSWIVSLMSDNNSVVTVNRKISTLRTFYKWALRKGYTTT</sequence>
<keyword evidence="2 3" id="KW-0238">DNA-binding</keyword>
<dbReference type="GO" id="GO:0015074">
    <property type="term" value="P:DNA integration"/>
    <property type="evidence" value="ECO:0007669"/>
    <property type="project" value="UniProtKB-KW"/>
</dbReference>
<evidence type="ECO:0000259" key="4">
    <source>
        <dbReference type="PROSITE" id="PS51900"/>
    </source>
</evidence>
<evidence type="ECO:0000256" key="2">
    <source>
        <dbReference type="ARBA" id="ARBA00023125"/>
    </source>
</evidence>
<organism evidence="5 6">
    <name type="scientific">Elizabethkingia argenteiflava</name>
    <dbReference type="NCBI Taxonomy" id="2681556"/>
    <lineage>
        <taxon>Bacteria</taxon>
        <taxon>Pseudomonadati</taxon>
        <taxon>Bacteroidota</taxon>
        <taxon>Flavobacteriia</taxon>
        <taxon>Flavobacteriales</taxon>
        <taxon>Weeksellaceae</taxon>
        <taxon>Elizabethkingia</taxon>
    </lineage>
</organism>
<dbReference type="InterPro" id="IPR044068">
    <property type="entry name" value="CB"/>
</dbReference>
<feature type="domain" description="Core-binding (CB)" evidence="4">
    <location>
        <begin position="1"/>
        <end position="88"/>
    </location>
</feature>
<dbReference type="AlphaFoldDB" id="A0A845PP21"/>
<gene>
    <name evidence="5" type="ORF">GNY06_01330</name>
</gene>
<accession>A0A845PP21</accession>
<proteinExistence type="predicted"/>
<comment type="caution">
    <text evidence="5">The sequence shown here is derived from an EMBL/GenBank/DDBJ whole genome shotgun (WGS) entry which is preliminary data.</text>
</comment>
<evidence type="ECO:0000313" key="5">
    <source>
        <dbReference type="EMBL" id="NAW50089.1"/>
    </source>
</evidence>
<dbReference type="GO" id="GO:0003677">
    <property type="term" value="F:DNA binding"/>
    <property type="evidence" value="ECO:0007669"/>
    <property type="project" value="UniProtKB-UniRule"/>
</dbReference>
<name>A0A845PP21_9FLAO</name>
<evidence type="ECO:0000256" key="3">
    <source>
        <dbReference type="PROSITE-ProRule" id="PRU01248"/>
    </source>
</evidence>
<keyword evidence="6" id="KW-1185">Reference proteome</keyword>
<protein>
    <submittedName>
        <fullName evidence="5">Site-specific integrase</fullName>
    </submittedName>
</protein>
<dbReference type="InterPro" id="IPR004107">
    <property type="entry name" value="Integrase_SAM-like_N"/>
</dbReference>
<dbReference type="Pfam" id="PF02899">
    <property type="entry name" value="Phage_int_SAM_1"/>
    <property type="match status" value="1"/>
</dbReference>
<dbReference type="RefSeq" id="WP_394350817.1">
    <property type="nucleotide sequence ID" value="NZ_JAAABJ010000168.1"/>
</dbReference>
<evidence type="ECO:0000256" key="1">
    <source>
        <dbReference type="ARBA" id="ARBA00022908"/>
    </source>
</evidence>
<feature type="non-terminal residue" evidence="5">
    <location>
        <position position="95"/>
    </location>
</feature>
<keyword evidence="1" id="KW-0229">DNA integration</keyword>
<dbReference type="Proteomes" id="UP000553459">
    <property type="component" value="Unassembled WGS sequence"/>
</dbReference>
<dbReference type="Gene3D" id="1.10.150.130">
    <property type="match status" value="1"/>
</dbReference>
<dbReference type="PROSITE" id="PS51900">
    <property type="entry name" value="CB"/>
    <property type="match status" value="1"/>
</dbReference>
<reference evidence="5 6" key="1">
    <citation type="submission" date="2019-11" db="EMBL/GenBank/DDBJ databases">
        <title>Characterization of Elizabethkingia argenteiflava sp. nov., isolated from inner surface of Soybean Pods.</title>
        <authorList>
            <person name="Mo S."/>
        </authorList>
    </citation>
    <scope>NUCLEOTIDE SEQUENCE [LARGE SCALE GENOMIC DNA]</scope>
    <source>
        <strain evidence="5 6">YB22</strain>
    </source>
</reference>
<dbReference type="InterPro" id="IPR010998">
    <property type="entry name" value="Integrase_recombinase_N"/>
</dbReference>
<dbReference type="SUPFAM" id="SSF47823">
    <property type="entry name" value="lambda integrase-like, N-terminal domain"/>
    <property type="match status" value="1"/>
</dbReference>
<evidence type="ECO:0000313" key="6">
    <source>
        <dbReference type="Proteomes" id="UP000553459"/>
    </source>
</evidence>
<dbReference type="EMBL" id="JAAABJ010000168">
    <property type="protein sequence ID" value="NAW50089.1"/>
    <property type="molecule type" value="Genomic_DNA"/>
</dbReference>